<dbReference type="InterPro" id="IPR036388">
    <property type="entry name" value="WH-like_DNA-bd_sf"/>
</dbReference>
<keyword evidence="3" id="KW-1185">Reference proteome</keyword>
<dbReference type="Proteomes" id="UP000278398">
    <property type="component" value="Unassembled WGS sequence"/>
</dbReference>
<evidence type="ECO:0000259" key="1">
    <source>
        <dbReference type="Pfam" id="PF00126"/>
    </source>
</evidence>
<dbReference type="InterPro" id="IPR051815">
    <property type="entry name" value="Molybdate_resp_trans_reg"/>
</dbReference>
<dbReference type="InterPro" id="IPR000847">
    <property type="entry name" value="LysR_HTH_N"/>
</dbReference>
<dbReference type="Gene3D" id="1.10.10.10">
    <property type="entry name" value="Winged helix-like DNA-binding domain superfamily/Winged helix DNA-binding domain"/>
    <property type="match status" value="1"/>
</dbReference>
<feature type="domain" description="HTH lysR-type" evidence="1">
    <location>
        <begin position="28"/>
        <end position="88"/>
    </location>
</feature>
<dbReference type="OrthoDB" id="9800709at2"/>
<dbReference type="AlphaFoldDB" id="A0A3S0A528"/>
<dbReference type="SUPFAM" id="SSF46785">
    <property type="entry name" value="Winged helix' DNA-binding domain"/>
    <property type="match status" value="1"/>
</dbReference>
<name>A0A3S0A528_9HYPH</name>
<reference evidence="2 3" key="1">
    <citation type="submission" date="2018-12" db="EMBL/GenBank/DDBJ databases">
        <title>Mesorhizobium carbonis sp. nov., isolated from coal mine water.</title>
        <authorList>
            <person name="Xin W."/>
            <person name="Xu Z."/>
            <person name="Xiang F."/>
            <person name="Zhang J."/>
            <person name="Xi L."/>
            <person name="Liu J."/>
        </authorList>
    </citation>
    <scope>NUCLEOTIDE SEQUENCE [LARGE SCALE GENOMIC DNA]</scope>
    <source>
        <strain evidence="2 3">B2.3</strain>
    </source>
</reference>
<dbReference type="Pfam" id="PF00126">
    <property type="entry name" value="HTH_1"/>
    <property type="match status" value="1"/>
</dbReference>
<dbReference type="RefSeq" id="WP_126701362.1">
    <property type="nucleotide sequence ID" value="NZ_RWKW01000071.1"/>
</dbReference>
<organism evidence="2 3">
    <name type="scientific">Aquibium carbonis</name>
    <dbReference type="NCBI Taxonomy" id="2495581"/>
    <lineage>
        <taxon>Bacteria</taxon>
        <taxon>Pseudomonadati</taxon>
        <taxon>Pseudomonadota</taxon>
        <taxon>Alphaproteobacteria</taxon>
        <taxon>Hyphomicrobiales</taxon>
        <taxon>Phyllobacteriaceae</taxon>
        <taxon>Aquibium</taxon>
    </lineage>
</organism>
<dbReference type="GO" id="GO:0003700">
    <property type="term" value="F:DNA-binding transcription factor activity"/>
    <property type="evidence" value="ECO:0007669"/>
    <property type="project" value="InterPro"/>
</dbReference>
<dbReference type="PANTHER" id="PTHR30432">
    <property type="entry name" value="TRANSCRIPTIONAL REGULATOR MODE"/>
    <property type="match status" value="1"/>
</dbReference>
<accession>A0A3S0A528</accession>
<sequence length="123" mass="13307">MTKDTRHPVVRIRIVFGEDEMMGPGKAELLERIDRTGSISAAGREMNMSYKRAWMLVETLNAMFRDPLVASTRGGPQGGGAVLTDAGRQVLHLYRAFEAQAAAAGAEGLARMQSMLSDIPSGK</sequence>
<dbReference type="InterPro" id="IPR036390">
    <property type="entry name" value="WH_DNA-bd_sf"/>
</dbReference>
<dbReference type="EMBL" id="RWKW01000071">
    <property type="protein sequence ID" value="RST84885.1"/>
    <property type="molecule type" value="Genomic_DNA"/>
</dbReference>
<evidence type="ECO:0000313" key="2">
    <source>
        <dbReference type="EMBL" id="RST84885.1"/>
    </source>
</evidence>
<comment type="caution">
    <text evidence="2">The sequence shown here is derived from an EMBL/GenBank/DDBJ whole genome shotgun (WGS) entry which is preliminary data.</text>
</comment>
<protein>
    <submittedName>
        <fullName evidence="2">LysR family transcriptional regulator</fullName>
    </submittedName>
</protein>
<dbReference type="PANTHER" id="PTHR30432:SF1">
    <property type="entry name" value="DNA-BINDING TRANSCRIPTIONAL DUAL REGULATOR MODE"/>
    <property type="match status" value="1"/>
</dbReference>
<proteinExistence type="predicted"/>
<gene>
    <name evidence="2" type="ORF">EJC49_18215</name>
</gene>
<evidence type="ECO:0000313" key="3">
    <source>
        <dbReference type="Proteomes" id="UP000278398"/>
    </source>
</evidence>